<dbReference type="Gene3D" id="2.60.40.10">
    <property type="entry name" value="Immunoglobulins"/>
    <property type="match status" value="1"/>
</dbReference>
<dbReference type="STRING" id="1442369.A0A0D2FN72"/>
<dbReference type="AlphaFoldDB" id="A0A0D2FN72"/>
<dbReference type="InterPro" id="IPR013737">
    <property type="entry name" value="Bac_rhamnosid_N"/>
</dbReference>
<reference evidence="8 9" key="1">
    <citation type="submission" date="2015-01" db="EMBL/GenBank/DDBJ databases">
        <title>The Genome Sequence of Rhinocladiella mackenzie CBS 650.93.</title>
        <authorList>
            <consortium name="The Broad Institute Genomics Platform"/>
            <person name="Cuomo C."/>
            <person name="de Hoog S."/>
            <person name="Gorbushina A."/>
            <person name="Stielow B."/>
            <person name="Teixiera M."/>
            <person name="Abouelleil A."/>
            <person name="Chapman S.B."/>
            <person name="Priest M."/>
            <person name="Young S.K."/>
            <person name="Wortman J."/>
            <person name="Nusbaum C."/>
            <person name="Birren B."/>
        </authorList>
    </citation>
    <scope>NUCLEOTIDE SEQUENCE [LARGE SCALE GENOMIC DNA]</scope>
    <source>
        <strain evidence="8 9">CBS 650.93</strain>
    </source>
</reference>
<evidence type="ECO:0000259" key="5">
    <source>
        <dbReference type="Pfam" id="PF08531"/>
    </source>
</evidence>
<evidence type="ECO:0000256" key="3">
    <source>
        <dbReference type="ARBA" id="ARBA00022801"/>
    </source>
</evidence>
<dbReference type="Pfam" id="PF08531">
    <property type="entry name" value="Bac_rhamnosid_N"/>
    <property type="match status" value="1"/>
</dbReference>
<proteinExistence type="predicted"/>
<feature type="domain" description="Alpha-L-rhamnosidase concanavalin-like" evidence="4">
    <location>
        <begin position="325"/>
        <end position="425"/>
    </location>
</feature>
<dbReference type="InterPro" id="IPR035398">
    <property type="entry name" value="Bac_rhamnosid_C"/>
</dbReference>
<evidence type="ECO:0000313" key="8">
    <source>
        <dbReference type="EMBL" id="KIX03492.1"/>
    </source>
</evidence>
<gene>
    <name evidence="8" type="ORF">Z518_07045</name>
</gene>
<feature type="domain" description="Bacterial alpha-L-rhamnosidase N-terminal" evidence="5">
    <location>
        <begin position="145"/>
        <end position="314"/>
    </location>
</feature>
<dbReference type="GeneID" id="25295116"/>
<feature type="domain" description="Alpha-L-rhamnosidase C-terminal" evidence="7">
    <location>
        <begin position="783"/>
        <end position="863"/>
    </location>
</feature>
<protein>
    <recommendedName>
        <fullName evidence="2">alpha-L-rhamnosidase</fullName>
        <ecNumber evidence="2">3.2.1.40</ecNumber>
    </recommendedName>
</protein>
<dbReference type="Gene3D" id="2.60.420.10">
    <property type="entry name" value="Maltose phosphorylase, domain 3"/>
    <property type="match status" value="1"/>
</dbReference>
<sequence>MTVFISKLSFEHYRVPLGIGEARPRISWRFGGNPVNWVQSAYDIEISHEGGEPSIYHVNSPDSLYVAWPTDPLQSGASATVRVRAYGQAGQPTTPWSDRVTVEAGLLDKKSWSGAVAIAADRDTEGDGPHRPILFRKKFSVDRPPSSARLYITAFGLYEAEINGTRVGDLVLAPGWPSYKHRQVYDTYDVTELIQMGENVIGATVGEGWYAGRLGWNGGVRNIYGDTLGLLGLLVIARPNGTKQFVPSDATWEANIGPIVKSEIYDGEIYDSRIEYEGWSTAAFNNRDWLAVKELPLLEGSLVPADGPPVRRREERKPEKFLMSPSGKTIVDFGQNVVGWLRLKIEGLSGQKVRMIHTEALEGGEVATRPLRISTATDELILSGKGIQIWEPKFTFHGFRYVQIDGWPTNSTPLDENSLTAVVIHTDMERTGWFECSHPLLNKFHQNVQWSMKGNFVSIPTDCPQRDERLGWTGDACAFAPTANFLYDTSGFWRGWLKDMQSEQFADNACWTPMTVPLGPVDQIFGHKPLAYWGDAVIEIPHEVYLSYGDLVMLQEQYRGSKAWIDQGIPRNESGLWDRSFFQFGDWLDPRAPPEHPEEATTDPALVSDACLVHATGLISKLSSWLGRQDECSSYQSQHGTLKKEFQKAWISADGVVKIQTQTALAMSLYYSLFATPEHADAAVSLLRDTVEKNDFKVGTGIVGTPILGHALTKYSASDFFYRMLLQTRVPSWLYQVVMGGTTTWERWDSMLPDRKLNPGSMTSFNHYALGSVASWIHRVIGGLSPAEPGWKRIAVEPIPGGQLTSAKTRFLSPYGLVSTNWWFECYEDDFIKHRNGFHLIVEVPPNTKADVTLPAGPDGQVQRFEVGSGCHEYFVPGLYAEH</sequence>
<dbReference type="PIRSF" id="PIRSF010631">
    <property type="entry name" value="A-rhamnsds"/>
    <property type="match status" value="1"/>
</dbReference>
<evidence type="ECO:0000259" key="6">
    <source>
        <dbReference type="Pfam" id="PF17389"/>
    </source>
</evidence>
<dbReference type="Proteomes" id="UP000053617">
    <property type="component" value="Unassembled WGS sequence"/>
</dbReference>
<feature type="domain" description="Alpha-L-rhamnosidase six-hairpin glycosidase" evidence="6">
    <location>
        <begin position="429"/>
        <end position="781"/>
    </location>
</feature>
<dbReference type="EMBL" id="KN847479">
    <property type="protein sequence ID" value="KIX03492.1"/>
    <property type="molecule type" value="Genomic_DNA"/>
</dbReference>
<dbReference type="VEuPathDB" id="FungiDB:Z518_07045"/>
<dbReference type="Gene3D" id="1.50.10.10">
    <property type="match status" value="1"/>
</dbReference>
<dbReference type="OrthoDB" id="10036721at2759"/>
<dbReference type="Pfam" id="PF25788">
    <property type="entry name" value="Ig_Rha78A_N"/>
    <property type="match status" value="1"/>
</dbReference>
<dbReference type="GO" id="GO:0005975">
    <property type="term" value="P:carbohydrate metabolic process"/>
    <property type="evidence" value="ECO:0007669"/>
    <property type="project" value="InterPro"/>
</dbReference>
<evidence type="ECO:0000259" key="7">
    <source>
        <dbReference type="Pfam" id="PF17390"/>
    </source>
</evidence>
<dbReference type="Pfam" id="PF17390">
    <property type="entry name" value="Bac_rhamnosid_C"/>
    <property type="match status" value="1"/>
</dbReference>
<dbReference type="EC" id="3.2.1.40" evidence="2"/>
<dbReference type="PANTHER" id="PTHR33307:SF6">
    <property type="entry name" value="ALPHA-RHAMNOSIDASE (EUROFUNG)-RELATED"/>
    <property type="match status" value="1"/>
</dbReference>
<keyword evidence="9" id="KW-1185">Reference proteome</keyword>
<evidence type="ECO:0000259" key="4">
    <source>
        <dbReference type="Pfam" id="PF05592"/>
    </source>
</evidence>
<dbReference type="Pfam" id="PF17389">
    <property type="entry name" value="Bac_rhamnosid6H"/>
    <property type="match status" value="1"/>
</dbReference>
<evidence type="ECO:0000313" key="9">
    <source>
        <dbReference type="Proteomes" id="UP000053617"/>
    </source>
</evidence>
<dbReference type="RefSeq" id="XP_013270628.1">
    <property type="nucleotide sequence ID" value="XM_013415174.1"/>
</dbReference>
<dbReference type="Gene3D" id="2.60.120.260">
    <property type="entry name" value="Galactose-binding domain-like"/>
    <property type="match status" value="2"/>
</dbReference>
<dbReference type="GO" id="GO:0030596">
    <property type="term" value="F:alpha-L-rhamnosidase activity"/>
    <property type="evidence" value="ECO:0007669"/>
    <property type="project" value="UniProtKB-EC"/>
</dbReference>
<comment type="catalytic activity">
    <reaction evidence="1">
        <text>Hydrolysis of terminal non-reducing alpha-L-rhamnose residues in alpha-L-rhamnosides.</text>
        <dbReference type="EC" id="3.2.1.40"/>
    </reaction>
</comment>
<dbReference type="InterPro" id="IPR012341">
    <property type="entry name" value="6hp_glycosidase-like_sf"/>
</dbReference>
<evidence type="ECO:0000256" key="2">
    <source>
        <dbReference type="ARBA" id="ARBA00012652"/>
    </source>
</evidence>
<accession>A0A0D2FN72</accession>
<dbReference type="InterPro" id="IPR013783">
    <property type="entry name" value="Ig-like_fold"/>
</dbReference>
<dbReference type="InterPro" id="IPR016007">
    <property type="entry name" value="Alpha_rhamnosid"/>
</dbReference>
<name>A0A0D2FN72_9EURO</name>
<evidence type="ECO:0000256" key="1">
    <source>
        <dbReference type="ARBA" id="ARBA00001445"/>
    </source>
</evidence>
<dbReference type="InterPro" id="IPR035396">
    <property type="entry name" value="Bac_rhamnosid6H"/>
</dbReference>
<dbReference type="HOGENOM" id="CLU_002926_0_0_1"/>
<organism evidence="8 9">
    <name type="scientific">Rhinocladiella mackenziei CBS 650.93</name>
    <dbReference type="NCBI Taxonomy" id="1442369"/>
    <lineage>
        <taxon>Eukaryota</taxon>
        <taxon>Fungi</taxon>
        <taxon>Dikarya</taxon>
        <taxon>Ascomycota</taxon>
        <taxon>Pezizomycotina</taxon>
        <taxon>Eurotiomycetes</taxon>
        <taxon>Chaetothyriomycetidae</taxon>
        <taxon>Chaetothyriales</taxon>
        <taxon>Herpotrichiellaceae</taxon>
        <taxon>Rhinocladiella</taxon>
    </lineage>
</organism>
<dbReference type="Pfam" id="PF05592">
    <property type="entry name" value="Bac_rhamnosid"/>
    <property type="match status" value="1"/>
</dbReference>
<dbReference type="SUPFAM" id="SSF48208">
    <property type="entry name" value="Six-hairpin glycosidases"/>
    <property type="match status" value="1"/>
</dbReference>
<dbReference type="InterPro" id="IPR008902">
    <property type="entry name" value="Rhamnosid_concanavalin"/>
</dbReference>
<keyword evidence="3" id="KW-0378">Hydrolase</keyword>
<dbReference type="PANTHER" id="PTHR33307">
    <property type="entry name" value="ALPHA-RHAMNOSIDASE (EUROFUNG)"/>
    <property type="match status" value="1"/>
</dbReference>
<dbReference type="InterPro" id="IPR008928">
    <property type="entry name" value="6-hairpin_glycosidase_sf"/>
</dbReference>